<gene>
    <name evidence="4" type="ORF">FYJ65_05880</name>
</gene>
<comment type="caution">
    <text evidence="4">The sequence shown here is derived from an EMBL/GenBank/DDBJ whole genome shotgun (WGS) entry which is preliminary data.</text>
</comment>
<dbReference type="PANTHER" id="PTHR46558:SF4">
    <property type="entry name" value="DNA-BIDING PHAGE PROTEIN"/>
    <property type="match status" value="1"/>
</dbReference>
<accession>A0A6N7XLN8</accession>
<keyword evidence="5" id="KW-1185">Reference proteome</keyword>
<evidence type="ECO:0000313" key="4">
    <source>
        <dbReference type="EMBL" id="MST70866.1"/>
    </source>
</evidence>
<evidence type="ECO:0000256" key="1">
    <source>
        <dbReference type="ARBA" id="ARBA00023125"/>
    </source>
</evidence>
<proteinExistence type="predicted"/>
<dbReference type="RefSeq" id="WP_154554431.1">
    <property type="nucleotide sequence ID" value="NZ_VUNA01000010.1"/>
</dbReference>
<dbReference type="GO" id="GO:0003677">
    <property type="term" value="F:DNA binding"/>
    <property type="evidence" value="ECO:0007669"/>
    <property type="project" value="UniProtKB-KW"/>
</dbReference>
<organism evidence="4 5">
    <name type="scientific">Mogibacterium kristiansenii</name>
    <dbReference type="NCBI Taxonomy" id="2606708"/>
    <lineage>
        <taxon>Bacteria</taxon>
        <taxon>Bacillati</taxon>
        <taxon>Bacillota</taxon>
        <taxon>Clostridia</taxon>
        <taxon>Peptostreptococcales</taxon>
        <taxon>Anaerovoracaceae</taxon>
        <taxon>Mogibacterium</taxon>
    </lineage>
</organism>
<dbReference type="SUPFAM" id="SSF47413">
    <property type="entry name" value="lambda repressor-like DNA-binding domains"/>
    <property type="match status" value="1"/>
</dbReference>
<name>A0A6N7XLN8_9FIRM</name>
<dbReference type="Gene3D" id="1.10.260.40">
    <property type="entry name" value="lambda repressor-like DNA-binding domains"/>
    <property type="match status" value="1"/>
</dbReference>
<dbReference type="Proteomes" id="UP000469424">
    <property type="component" value="Unassembled WGS sequence"/>
</dbReference>
<feature type="domain" description="HTH cro/C1-type" evidence="3">
    <location>
        <begin position="10"/>
        <end position="64"/>
    </location>
</feature>
<dbReference type="SMART" id="SM00530">
    <property type="entry name" value="HTH_XRE"/>
    <property type="match status" value="1"/>
</dbReference>
<keyword evidence="2" id="KW-0472">Membrane</keyword>
<dbReference type="PANTHER" id="PTHR46558">
    <property type="entry name" value="TRACRIPTIONAL REGULATORY PROTEIN-RELATED-RELATED"/>
    <property type="match status" value="1"/>
</dbReference>
<dbReference type="PROSITE" id="PS50943">
    <property type="entry name" value="HTH_CROC1"/>
    <property type="match status" value="1"/>
</dbReference>
<dbReference type="CDD" id="cd00093">
    <property type="entry name" value="HTH_XRE"/>
    <property type="match status" value="1"/>
</dbReference>
<dbReference type="InterPro" id="IPR001387">
    <property type="entry name" value="Cro/C1-type_HTH"/>
</dbReference>
<sequence>MNQEKTGAFIAELRKEKGLTQAQLAERFGLSNKAVSKWETGKSLPDASIMIDLCDFLGITVNELLSGERIRVEDYMEKAEETIASVVRISQEEKVATLKELRNRGLYSIVIGMILFVAAIYASYVLNEHRIYGLPQAATMGMLGFIGLIISNGMVSMWKSNRLLKEFKSK</sequence>
<feature type="transmembrane region" description="Helical" evidence="2">
    <location>
        <begin position="138"/>
        <end position="158"/>
    </location>
</feature>
<dbReference type="AlphaFoldDB" id="A0A6N7XLN8"/>
<reference evidence="4 5" key="1">
    <citation type="submission" date="2019-08" db="EMBL/GenBank/DDBJ databases">
        <title>In-depth cultivation of the pig gut microbiome towards novel bacterial diversity and tailored functional studies.</title>
        <authorList>
            <person name="Wylensek D."/>
            <person name="Hitch T.C.A."/>
            <person name="Clavel T."/>
        </authorList>
    </citation>
    <scope>NUCLEOTIDE SEQUENCE [LARGE SCALE GENOMIC DNA]</scope>
    <source>
        <strain evidence="4 5">WCA-MUC-591-APC-4B</strain>
    </source>
</reference>
<dbReference type="InterPro" id="IPR010982">
    <property type="entry name" value="Lambda_DNA-bd_dom_sf"/>
</dbReference>
<keyword evidence="2" id="KW-1133">Transmembrane helix</keyword>
<evidence type="ECO:0000313" key="5">
    <source>
        <dbReference type="Proteomes" id="UP000469424"/>
    </source>
</evidence>
<evidence type="ECO:0000259" key="3">
    <source>
        <dbReference type="PROSITE" id="PS50943"/>
    </source>
</evidence>
<protein>
    <submittedName>
        <fullName evidence="4">Helix-turn-helix domain-containing protein</fullName>
    </submittedName>
</protein>
<feature type="transmembrane region" description="Helical" evidence="2">
    <location>
        <begin position="106"/>
        <end position="126"/>
    </location>
</feature>
<evidence type="ECO:0000256" key="2">
    <source>
        <dbReference type="SAM" id="Phobius"/>
    </source>
</evidence>
<keyword evidence="2" id="KW-0812">Transmembrane</keyword>
<dbReference type="EMBL" id="VUNA01000010">
    <property type="protein sequence ID" value="MST70866.1"/>
    <property type="molecule type" value="Genomic_DNA"/>
</dbReference>
<dbReference type="Pfam" id="PF01381">
    <property type="entry name" value="HTH_3"/>
    <property type="match status" value="1"/>
</dbReference>
<keyword evidence="1" id="KW-0238">DNA-binding</keyword>